<protein>
    <submittedName>
        <fullName evidence="2">Secreted protein</fullName>
    </submittedName>
</protein>
<organism evidence="1 2">
    <name type="scientific">Steinernema glaseri</name>
    <dbReference type="NCBI Taxonomy" id="37863"/>
    <lineage>
        <taxon>Eukaryota</taxon>
        <taxon>Metazoa</taxon>
        <taxon>Ecdysozoa</taxon>
        <taxon>Nematoda</taxon>
        <taxon>Chromadorea</taxon>
        <taxon>Rhabditida</taxon>
        <taxon>Tylenchina</taxon>
        <taxon>Panagrolaimomorpha</taxon>
        <taxon>Strongyloidoidea</taxon>
        <taxon>Steinernematidae</taxon>
        <taxon>Steinernema</taxon>
    </lineage>
</organism>
<dbReference type="WBParaSite" id="L893_g2842.t1">
    <property type="protein sequence ID" value="L893_g2842.t1"/>
    <property type="gene ID" value="L893_g2842"/>
</dbReference>
<keyword evidence="1" id="KW-1185">Reference proteome</keyword>
<evidence type="ECO:0000313" key="1">
    <source>
        <dbReference type="Proteomes" id="UP000095287"/>
    </source>
</evidence>
<name>A0A1I7ZPU5_9BILA</name>
<proteinExistence type="predicted"/>
<sequence>MKAYAIMIMARNFRNNRISICASTADIANSTLDHLFLRLFRSSSKTHRLKHLIQTVSIKHWTISSNGETTMSVAIA</sequence>
<reference evidence="2" key="1">
    <citation type="submission" date="2016-11" db="UniProtKB">
        <authorList>
            <consortium name="WormBaseParasite"/>
        </authorList>
    </citation>
    <scope>IDENTIFICATION</scope>
</reference>
<evidence type="ECO:0000313" key="2">
    <source>
        <dbReference type="WBParaSite" id="L893_g2842.t1"/>
    </source>
</evidence>
<dbReference type="Proteomes" id="UP000095287">
    <property type="component" value="Unplaced"/>
</dbReference>
<accession>A0A1I7ZPU5</accession>
<dbReference type="AlphaFoldDB" id="A0A1I7ZPU5"/>